<dbReference type="EMBL" id="JBHSAO010000008">
    <property type="protein sequence ID" value="MFC4024765.1"/>
    <property type="molecule type" value="Genomic_DNA"/>
</dbReference>
<keyword evidence="1" id="KW-0051">Antiviral defense</keyword>
<dbReference type="CDD" id="cd05400">
    <property type="entry name" value="NT_2-5OAS_ClassI-CCAase"/>
    <property type="match status" value="1"/>
</dbReference>
<gene>
    <name evidence="2" type="ORF">ACFOUV_13260</name>
</gene>
<evidence type="ECO:0000313" key="3">
    <source>
        <dbReference type="Proteomes" id="UP001595772"/>
    </source>
</evidence>
<comment type="caution">
    <text evidence="2">The sequence shown here is derived from an EMBL/GenBank/DDBJ whole genome shotgun (WGS) entry which is preliminary data.</text>
</comment>
<proteinExistence type="predicted"/>
<organism evidence="2 3">
    <name type="scientific">Oceanobacillus longus</name>
    <dbReference type="NCBI Taxonomy" id="930120"/>
    <lineage>
        <taxon>Bacteria</taxon>
        <taxon>Bacillati</taxon>
        <taxon>Bacillota</taxon>
        <taxon>Bacilli</taxon>
        <taxon>Bacillales</taxon>
        <taxon>Bacillaceae</taxon>
        <taxon>Oceanobacillus</taxon>
    </lineage>
</organism>
<dbReference type="Pfam" id="PF18144">
    <property type="entry name" value="SMODS"/>
    <property type="match status" value="1"/>
</dbReference>
<reference evidence="3" key="1">
    <citation type="journal article" date="2019" name="Int. J. Syst. Evol. Microbiol.">
        <title>The Global Catalogue of Microorganisms (GCM) 10K type strain sequencing project: providing services to taxonomists for standard genome sequencing and annotation.</title>
        <authorList>
            <consortium name="The Broad Institute Genomics Platform"/>
            <consortium name="The Broad Institute Genome Sequencing Center for Infectious Disease"/>
            <person name="Wu L."/>
            <person name="Ma J."/>
        </authorList>
    </citation>
    <scope>NUCLEOTIDE SEQUENCE [LARGE SCALE GENOMIC DNA]</scope>
    <source>
        <strain evidence="3">IBRC-M 10703</strain>
    </source>
</reference>
<dbReference type="SUPFAM" id="SSF81301">
    <property type="entry name" value="Nucleotidyltransferase"/>
    <property type="match status" value="1"/>
</dbReference>
<sequence>MSVNGYLTTLSSNLVLSSTENSSIRTSINTLSSRLNSYFNNGELYNHFQFGSSTRGTILPRSADSQSDIDYMVVFKNPNNYKPETLLNYLRNFMKAKYFRSEIYKDSPTMVLELNHIKFELVPAIQDVWGNLSIPSRTNFLSDWMSTDPTGFNEILVAANKNNNSKIKPAIRLMKYWNTKKLDYYYSSFLLEKWVVDKYYLSRTYLKDYVFDSIDSLSYNYSDPQSFKDKLDRAKRIINNTREYERLGHLIPAENEIKKLFPQF</sequence>
<protein>
    <submittedName>
        <fullName evidence="2">Nucleotidyltransferase</fullName>
    </submittedName>
</protein>
<name>A0ABV8GYL6_9BACI</name>
<dbReference type="Proteomes" id="UP001595772">
    <property type="component" value="Unassembled WGS sequence"/>
</dbReference>
<accession>A0ABV8GYL6</accession>
<dbReference type="InterPro" id="IPR043519">
    <property type="entry name" value="NT_sf"/>
</dbReference>
<dbReference type="InterPro" id="IPR006116">
    <property type="entry name" value="NT_2-5OAS_ClassI-CCAase"/>
</dbReference>
<keyword evidence="3" id="KW-1185">Reference proteome</keyword>
<dbReference type="RefSeq" id="WP_379497247.1">
    <property type="nucleotide sequence ID" value="NZ_JBHSAO010000008.1"/>
</dbReference>
<evidence type="ECO:0000313" key="2">
    <source>
        <dbReference type="EMBL" id="MFC4024765.1"/>
    </source>
</evidence>
<evidence type="ECO:0000256" key="1">
    <source>
        <dbReference type="ARBA" id="ARBA00023118"/>
    </source>
</evidence>
<dbReference type="Gene3D" id="3.30.460.10">
    <property type="entry name" value="Beta Polymerase, domain 2"/>
    <property type="match status" value="1"/>
</dbReference>